<feature type="domain" description="Glycosyltransferase subfamily 4-like N-terminal" evidence="3">
    <location>
        <begin position="82"/>
        <end position="163"/>
    </location>
</feature>
<dbReference type="PANTHER" id="PTHR46401">
    <property type="entry name" value="GLYCOSYLTRANSFERASE WBBK-RELATED"/>
    <property type="match status" value="1"/>
</dbReference>
<keyword evidence="1 4" id="KW-0808">Transferase</keyword>
<dbReference type="GO" id="GO:0016757">
    <property type="term" value="F:glycosyltransferase activity"/>
    <property type="evidence" value="ECO:0007669"/>
    <property type="project" value="InterPro"/>
</dbReference>
<reference evidence="4 5" key="1">
    <citation type="submission" date="2019-04" db="EMBL/GenBank/DDBJ databases">
        <authorList>
            <person name="Park S."/>
            <person name="Yoon J.-H."/>
        </authorList>
    </citation>
    <scope>NUCLEOTIDE SEQUENCE [LARGE SCALE GENOMIC DNA]</scope>
    <source>
        <strain evidence="4 5">HJM-18</strain>
    </source>
</reference>
<dbReference type="SUPFAM" id="SSF53335">
    <property type="entry name" value="S-adenosyl-L-methionine-dependent methyltransferases"/>
    <property type="match status" value="1"/>
</dbReference>
<dbReference type="PANTHER" id="PTHR46401:SF2">
    <property type="entry name" value="GLYCOSYLTRANSFERASE WBBK-RELATED"/>
    <property type="match status" value="1"/>
</dbReference>
<evidence type="ECO:0000256" key="1">
    <source>
        <dbReference type="ARBA" id="ARBA00022679"/>
    </source>
</evidence>
<organism evidence="4 5">
    <name type="scientific">Marinobacter confluentis</name>
    <dbReference type="NCBI Taxonomy" id="1697557"/>
    <lineage>
        <taxon>Bacteria</taxon>
        <taxon>Pseudomonadati</taxon>
        <taxon>Pseudomonadota</taxon>
        <taxon>Gammaproteobacteria</taxon>
        <taxon>Pseudomonadales</taxon>
        <taxon>Marinobacteraceae</taxon>
        <taxon>Marinobacter</taxon>
    </lineage>
</organism>
<gene>
    <name evidence="4" type="ORF">E5Q11_02875</name>
</gene>
<proteinExistence type="predicted"/>
<dbReference type="OrthoDB" id="4611853at2"/>
<dbReference type="Proteomes" id="UP000298325">
    <property type="component" value="Unassembled WGS sequence"/>
</dbReference>
<dbReference type="CDD" id="cd03801">
    <property type="entry name" value="GT4_PimA-like"/>
    <property type="match status" value="1"/>
</dbReference>
<dbReference type="Pfam" id="PF00534">
    <property type="entry name" value="Glycos_transf_1"/>
    <property type="match status" value="1"/>
</dbReference>
<accession>A0A4Z1BFI2</accession>
<comment type="caution">
    <text evidence="4">The sequence shown here is derived from an EMBL/GenBank/DDBJ whole genome shotgun (WGS) entry which is preliminary data.</text>
</comment>
<dbReference type="Pfam" id="PF13439">
    <property type="entry name" value="Glyco_transf_4"/>
    <property type="match status" value="1"/>
</dbReference>
<dbReference type="Gene3D" id="3.40.50.2000">
    <property type="entry name" value="Glycogen Phosphorylase B"/>
    <property type="match status" value="2"/>
</dbReference>
<dbReference type="GO" id="GO:0009103">
    <property type="term" value="P:lipopolysaccharide biosynthetic process"/>
    <property type="evidence" value="ECO:0007669"/>
    <property type="project" value="TreeGrafter"/>
</dbReference>
<dbReference type="EMBL" id="SRPF01000001">
    <property type="protein sequence ID" value="TGN41494.1"/>
    <property type="molecule type" value="Genomic_DNA"/>
</dbReference>
<dbReference type="InterPro" id="IPR001296">
    <property type="entry name" value="Glyco_trans_1"/>
</dbReference>
<dbReference type="InterPro" id="IPR028098">
    <property type="entry name" value="Glyco_trans_4-like_N"/>
</dbReference>
<sequence>MAVKGDQPVLFLVPGDPQQRTGGYRYVAQLVKALNAGGQPARVQGLEGQFPIADSVAESAMDSALSACEDGATVVLDGLAMGGLPAVVGKHAARLRLIALVHHPLADETGLGEQDRAFLHESETRALAAVNHVLTTSRHTAQRLEHFQVPAGAIRVIEPGADTVATSRRTVRTVPQSGELQILCVASLSPRKAQHQLVEALAGLQHLSWHCTFVGSTERDPDYSQQLVSQIQDLGLSRRISMVGELGDAALADHYHAADLFVLPSLYEGYGMVIDEALSAGLPIITSDGGALAATGDRPGIAQYPAGSVKELSDCLDSCLTDRQWLQGMTSAAQHSGESVRRWSDAAADFIGAMAAMEDTANLNDTRDHSQFDQQWLVLREPADHKARNTTLLERLIGWLQKSGGNDQNPAEEPLQIADLGAGAGSNGVYLSERLSQPQHWTLLDQDSGLLAKASARLRPKVAGVEVLECTLEAGNLCQLVPHQADLITASALIDLTSANWLDALADAAKARRAGVFIVLSYAGEFQLSPEHPDDDLLRSLVNDHQHGDKGSGAAMGPEATGYLKQQLETRGFDVAVEPSPWVLGHTEQQLQAALMAGWCEAALEQRPAERARIEQWHADRLRDADRGLLTITVAHHDLFGWPVHA</sequence>
<evidence type="ECO:0000313" key="5">
    <source>
        <dbReference type="Proteomes" id="UP000298325"/>
    </source>
</evidence>
<feature type="domain" description="Glycosyl transferase family 1" evidence="2">
    <location>
        <begin position="177"/>
        <end position="324"/>
    </location>
</feature>
<evidence type="ECO:0000313" key="4">
    <source>
        <dbReference type="EMBL" id="TGN41494.1"/>
    </source>
</evidence>
<evidence type="ECO:0000259" key="2">
    <source>
        <dbReference type="Pfam" id="PF00534"/>
    </source>
</evidence>
<dbReference type="AlphaFoldDB" id="A0A4Z1BFI2"/>
<name>A0A4Z1BFI2_9GAMM</name>
<dbReference type="InterPro" id="IPR029063">
    <property type="entry name" value="SAM-dependent_MTases_sf"/>
</dbReference>
<evidence type="ECO:0000259" key="3">
    <source>
        <dbReference type="Pfam" id="PF13439"/>
    </source>
</evidence>
<dbReference type="SUPFAM" id="SSF53756">
    <property type="entry name" value="UDP-Glycosyltransferase/glycogen phosphorylase"/>
    <property type="match status" value="1"/>
</dbReference>
<dbReference type="RefSeq" id="WP_135801878.1">
    <property type="nucleotide sequence ID" value="NZ_SRPF01000001.1"/>
</dbReference>
<protein>
    <submittedName>
        <fullName evidence="4">Glycosyltransferase</fullName>
    </submittedName>
</protein>
<keyword evidence="5" id="KW-1185">Reference proteome</keyword>
<dbReference type="Gene3D" id="3.40.50.150">
    <property type="entry name" value="Vaccinia Virus protein VP39"/>
    <property type="match status" value="1"/>
</dbReference>